<organism evidence="2 3">
    <name type="scientific">Pisolithus tinctorius Marx 270</name>
    <dbReference type="NCBI Taxonomy" id="870435"/>
    <lineage>
        <taxon>Eukaryota</taxon>
        <taxon>Fungi</taxon>
        <taxon>Dikarya</taxon>
        <taxon>Basidiomycota</taxon>
        <taxon>Agaricomycotina</taxon>
        <taxon>Agaricomycetes</taxon>
        <taxon>Agaricomycetidae</taxon>
        <taxon>Boletales</taxon>
        <taxon>Sclerodermatineae</taxon>
        <taxon>Pisolithaceae</taxon>
        <taxon>Pisolithus</taxon>
    </lineage>
</organism>
<feature type="compositionally biased region" description="Pro residues" evidence="1">
    <location>
        <begin position="184"/>
        <end position="198"/>
    </location>
</feature>
<dbReference type="HOGENOM" id="CLU_1005158_0_0_1"/>
<dbReference type="InParanoid" id="A0A0C3PDC4"/>
<feature type="compositionally biased region" description="Polar residues" evidence="1">
    <location>
        <begin position="47"/>
        <end position="63"/>
    </location>
</feature>
<feature type="compositionally biased region" description="Low complexity" evidence="1">
    <location>
        <begin position="98"/>
        <end position="126"/>
    </location>
</feature>
<evidence type="ECO:0000313" key="3">
    <source>
        <dbReference type="Proteomes" id="UP000054217"/>
    </source>
</evidence>
<evidence type="ECO:0000256" key="1">
    <source>
        <dbReference type="SAM" id="MobiDB-lite"/>
    </source>
</evidence>
<feature type="region of interest" description="Disordered" evidence="1">
    <location>
        <begin position="47"/>
        <end position="231"/>
    </location>
</feature>
<dbReference type="EMBL" id="KN831965">
    <property type="protein sequence ID" value="KIO05774.1"/>
    <property type="molecule type" value="Genomic_DNA"/>
</dbReference>
<dbReference type="AlphaFoldDB" id="A0A0C3PDC4"/>
<feature type="compositionally biased region" description="Basic and acidic residues" evidence="1">
    <location>
        <begin position="166"/>
        <end position="176"/>
    </location>
</feature>
<proteinExistence type="predicted"/>
<feature type="compositionally biased region" description="Low complexity" evidence="1">
    <location>
        <begin position="209"/>
        <end position="226"/>
    </location>
</feature>
<reference evidence="2 3" key="1">
    <citation type="submission" date="2014-04" db="EMBL/GenBank/DDBJ databases">
        <authorList>
            <consortium name="DOE Joint Genome Institute"/>
            <person name="Kuo A."/>
            <person name="Kohler A."/>
            <person name="Costa M.D."/>
            <person name="Nagy L.G."/>
            <person name="Floudas D."/>
            <person name="Copeland A."/>
            <person name="Barry K.W."/>
            <person name="Cichocki N."/>
            <person name="Veneault-Fourrey C."/>
            <person name="LaButti K."/>
            <person name="Lindquist E.A."/>
            <person name="Lipzen A."/>
            <person name="Lundell T."/>
            <person name="Morin E."/>
            <person name="Murat C."/>
            <person name="Sun H."/>
            <person name="Tunlid A."/>
            <person name="Henrissat B."/>
            <person name="Grigoriev I.V."/>
            <person name="Hibbett D.S."/>
            <person name="Martin F."/>
            <person name="Nordberg H.P."/>
            <person name="Cantor M.N."/>
            <person name="Hua S.X."/>
        </authorList>
    </citation>
    <scope>NUCLEOTIDE SEQUENCE [LARGE SCALE GENOMIC DNA]</scope>
    <source>
        <strain evidence="2 3">Marx 270</strain>
    </source>
</reference>
<dbReference type="Proteomes" id="UP000054217">
    <property type="component" value="Unassembled WGS sequence"/>
</dbReference>
<evidence type="ECO:0000313" key="2">
    <source>
        <dbReference type="EMBL" id="KIO05774.1"/>
    </source>
</evidence>
<protein>
    <submittedName>
        <fullName evidence="2">Uncharacterized protein</fullName>
    </submittedName>
</protein>
<name>A0A0C3PDC4_PISTI</name>
<reference evidence="3" key="2">
    <citation type="submission" date="2015-01" db="EMBL/GenBank/DDBJ databases">
        <title>Evolutionary Origins and Diversification of the Mycorrhizal Mutualists.</title>
        <authorList>
            <consortium name="DOE Joint Genome Institute"/>
            <consortium name="Mycorrhizal Genomics Consortium"/>
            <person name="Kohler A."/>
            <person name="Kuo A."/>
            <person name="Nagy L.G."/>
            <person name="Floudas D."/>
            <person name="Copeland A."/>
            <person name="Barry K.W."/>
            <person name="Cichocki N."/>
            <person name="Veneault-Fourrey C."/>
            <person name="LaButti K."/>
            <person name="Lindquist E.A."/>
            <person name="Lipzen A."/>
            <person name="Lundell T."/>
            <person name="Morin E."/>
            <person name="Murat C."/>
            <person name="Riley R."/>
            <person name="Ohm R."/>
            <person name="Sun H."/>
            <person name="Tunlid A."/>
            <person name="Henrissat B."/>
            <person name="Grigoriev I.V."/>
            <person name="Hibbett D.S."/>
            <person name="Martin F."/>
        </authorList>
    </citation>
    <scope>NUCLEOTIDE SEQUENCE [LARGE SCALE GENOMIC DNA]</scope>
    <source>
        <strain evidence="3">Marx 270</strain>
    </source>
</reference>
<accession>A0A0C3PDC4</accession>
<gene>
    <name evidence="2" type="ORF">M404DRAFT_999507</name>
</gene>
<keyword evidence="3" id="KW-1185">Reference proteome</keyword>
<sequence>MVDGNVDAAGGIADETLIEPFPYNAASTVTHQTHSAQLPNALAVTQVQTTPRGPQVQRSQSEAGNVPFPSPGTPICGASPFAHSTSLPVPAPRGHANSSSSRTTDSSIYHGSASPSPSPSHSQSGQRTASSVPRTPPRQVYHVANASSDSSYGDPPPAYASPVRGETFRREKEVSREGAAPAGSPSPLPLSRPIPSIPIPEAAERSQASKCSTSVGSSSGQGSSHDGLYDIDPFDASDIPATVEDVLDISAANPSLLSLDQCCNIRKHGFRTTQSHR</sequence>